<keyword evidence="8" id="KW-1185">Reference proteome</keyword>
<keyword evidence="4" id="KW-0804">Transcription</keyword>
<dbReference type="Proteomes" id="UP001054252">
    <property type="component" value="Unassembled WGS sequence"/>
</dbReference>
<dbReference type="GO" id="GO:0003677">
    <property type="term" value="F:DNA binding"/>
    <property type="evidence" value="ECO:0007669"/>
    <property type="project" value="UniProtKB-KW"/>
</dbReference>
<dbReference type="InterPro" id="IPR003340">
    <property type="entry name" value="B3_DNA-bd"/>
</dbReference>
<dbReference type="Pfam" id="PF02362">
    <property type="entry name" value="B3"/>
    <property type="match status" value="1"/>
</dbReference>
<evidence type="ECO:0000313" key="8">
    <source>
        <dbReference type="Proteomes" id="UP001054252"/>
    </source>
</evidence>
<protein>
    <recommendedName>
        <fullName evidence="6">TF-B3 domain-containing protein</fullName>
    </recommendedName>
</protein>
<reference evidence="7 8" key="1">
    <citation type="journal article" date="2021" name="Commun. Biol.">
        <title>The genome of Shorea leprosula (Dipterocarpaceae) highlights the ecological relevance of drought in aseasonal tropical rainforests.</title>
        <authorList>
            <person name="Ng K.K.S."/>
            <person name="Kobayashi M.J."/>
            <person name="Fawcett J.A."/>
            <person name="Hatakeyama M."/>
            <person name="Paape T."/>
            <person name="Ng C.H."/>
            <person name="Ang C.C."/>
            <person name="Tnah L.H."/>
            <person name="Lee C.T."/>
            <person name="Nishiyama T."/>
            <person name="Sese J."/>
            <person name="O'Brien M.J."/>
            <person name="Copetti D."/>
            <person name="Mohd Noor M.I."/>
            <person name="Ong R.C."/>
            <person name="Putra M."/>
            <person name="Sireger I.Z."/>
            <person name="Indrioko S."/>
            <person name="Kosugi Y."/>
            <person name="Izuno A."/>
            <person name="Isagi Y."/>
            <person name="Lee S.L."/>
            <person name="Shimizu K.K."/>
        </authorList>
    </citation>
    <scope>NUCLEOTIDE SEQUENCE [LARGE SCALE GENOMIC DNA]</scope>
    <source>
        <strain evidence="7">214</strain>
    </source>
</reference>
<gene>
    <name evidence="7" type="ORF">SLEP1_g14842</name>
</gene>
<dbReference type="EMBL" id="BPVZ01000018">
    <property type="protein sequence ID" value="GKV02405.1"/>
    <property type="molecule type" value="Genomic_DNA"/>
</dbReference>
<feature type="domain" description="TF-B3" evidence="6">
    <location>
        <begin position="9"/>
        <end position="98"/>
    </location>
</feature>
<dbReference type="Gene3D" id="2.40.330.10">
    <property type="entry name" value="DNA-binding pseudobarrel domain"/>
    <property type="match status" value="1"/>
</dbReference>
<comment type="caution">
    <text evidence="7">The sequence shown here is derived from an EMBL/GenBank/DDBJ whole genome shotgun (WGS) entry which is preliminary data.</text>
</comment>
<dbReference type="SUPFAM" id="SSF101936">
    <property type="entry name" value="DNA-binding pseudobarrel domain"/>
    <property type="match status" value="1"/>
</dbReference>
<name>A0AAV5IV05_9ROSI</name>
<dbReference type="AlphaFoldDB" id="A0AAV5IV05"/>
<dbReference type="GO" id="GO:0005634">
    <property type="term" value="C:nucleus"/>
    <property type="evidence" value="ECO:0007669"/>
    <property type="project" value="UniProtKB-SubCell"/>
</dbReference>
<evidence type="ECO:0000256" key="4">
    <source>
        <dbReference type="ARBA" id="ARBA00023163"/>
    </source>
</evidence>
<evidence type="ECO:0000259" key="6">
    <source>
        <dbReference type="Pfam" id="PF02362"/>
    </source>
</evidence>
<evidence type="ECO:0000256" key="3">
    <source>
        <dbReference type="ARBA" id="ARBA00023125"/>
    </source>
</evidence>
<accession>A0AAV5IV05</accession>
<evidence type="ECO:0000313" key="7">
    <source>
        <dbReference type="EMBL" id="GKV02405.1"/>
    </source>
</evidence>
<comment type="subcellular location">
    <subcellularLocation>
        <location evidence="1">Nucleus</location>
    </subcellularLocation>
</comment>
<proteinExistence type="predicted"/>
<keyword evidence="2" id="KW-0805">Transcription regulation</keyword>
<evidence type="ECO:0000256" key="1">
    <source>
        <dbReference type="ARBA" id="ARBA00004123"/>
    </source>
</evidence>
<evidence type="ECO:0000256" key="5">
    <source>
        <dbReference type="ARBA" id="ARBA00023242"/>
    </source>
</evidence>
<organism evidence="7 8">
    <name type="scientific">Rubroshorea leprosula</name>
    <dbReference type="NCBI Taxonomy" id="152421"/>
    <lineage>
        <taxon>Eukaryota</taxon>
        <taxon>Viridiplantae</taxon>
        <taxon>Streptophyta</taxon>
        <taxon>Embryophyta</taxon>
        <taxon>Tracheophyta</taxon>
        <taxon>Spermatophyta</taxon>
        <taxon>Magnoliopsida</taxon>
        <taxon>eudicotyledons</taxon>
        <taxon>Gunneridae</taxon>
        <taxon>Pentapetalae</taxon>
        <taxon>rosids</taxon>
        <taxon>malvids</taxon>
        <taxon>Malvales</taxon>
        <taxon>Dipterocarpaceae</taxon>
        <taxon>Rubroshorea</taxon>
    </lineage>
</organism>
<dbReference type="InterPro" id="IPR015300">
    <property type="entry name" value="DNA-bd_pseudobarrel_sf"/>
</dbReference>
<evidence type="ECO:0000256" key="2">
    <source>
        <dbReference type="ARBA" id="ARBA00023015"/>
    </source>
</evidence>
<keyword evidence="3" id="KW-0238">DNA-binding</keyword>
<sequence length="117" mass="13394">MAAIFEHRKIESNDLGNDELKFPVDAILTNLSPEDHSNLSSGKSPELVVKDDQGGTHRLTIKNQSGKICFTYGWKKFINEKAIKKNDEISLYREDNHFDPGAQCTYRIEVKKAKRDR</sequence>
<keyword evidence="5" id="KW-0539">Nucleus</keyword>